<keyword evidence="1" id="KW-0472">Membrane</keyword>
<feature type="transmembrane region" description="Helical" evidence="1">
    <location>
        <begin position="140"/>
        <end position="161"/>
    </location>
</feature>
<evidence type="ECO:0000313" key="2">
    <source>
        <dbReference type="EMBL" id="NAY92425.1"/>
    </source>
</evidence>
<sequence length="232" mass="25608">MKATKKSGRTLGVLFLSTIALGVIGTIFRGLSGTDIDTLDFLSMVAEKANEMKWAIGLDIVGSATMLVITLFLFPLIKKFSPRLALGYVGLAIINFVIIVVSNILHVMLLSLSTNISADATIPATENLIATGKMLYESYYWTHFLMLVLYSIANSMLFYFLLKEQYLPKWLSIWGLMASALVFVGGALQLAEIEVSFLLFAQNGIFMLFFTGWLLIRGFKDPSSTGSFAKIE</sequence>
<feature type="transmembrane region" description="Helical" evidence="1">
    <location>
        <begin position="86"/>
        <end position="109"/>
    </location>
</feature>
<feature type="transmembrane region" description="Helical" evidence="1">
    <location>
        <begin position="52"/>
        <end position="74"/>
    </location>
</feature>
<reference evidence="2" key="1">
    <citation type="submission" date="2020-01" db="EMBL/GenBank/DDBJ databases">
        <title>Muricauda ochracea sp. nov., isolated from a tidal flat of Garorim bay in Korea.</title>
        <authorList>
            <person name="Kim D."/>
            <person name="Yoo Y."/>
            <person name="Kim J.-J."/>
        </authorList>
    </citation>
    <scope>NUCLEOTIDE SEQUENCE</scope>
    <source>
        <strain evidence="2">JGD-17</strain>
    </source>
</reference>
<dbReference type="Proteomes" id="UP000667650">
    <property type="component" value="Unassembled WGS sequence"/>
</dbReference>
<dbReference type="EMBL" id="JAAABI010000003">
    <property type="protein sequence ID" value="NAY92425.1"/>
    <property type="molecule type" value="Genomic_DNA"/>
</dbReference>
<feature type="transmembrane region" description="Helical" evidence="1">
    <location>
        <begin position="197"/>
        <end position="216"/>
    </location>
</feature>
<dbReference type="AlphaFoldDB" id="A0A964WXU4"/>
<organism evidence="2 3">
    <name type="scientific">Flagellimonas ochracea</name>
    <dbReference type="NCBI Taxonomy" id="2696472"/>
    <lineage>
        <taxon>Bacteria</taxon>
        <taxon>Pseudomonadati</taxon>
        <taxon>Bacteroidota</taxon>
        <taxon>Flavobacteriia</taxon>
        <taxon>Flavobacteriales</taxon>
        <taxon>Flavobacteriaceae</taxon>
        <taxon>Flagellimonas</taxon>
    </lineage>
</organism>
<proteinExistence type="predicted"/>
<keyword evidence="3" id="KW-1185">Reference proteome</keyword>
<evidence type="ECO:0000256" key="1">
    <source>
        <dbReference type="SAM" id="Phobius"/>
    </source>
</evidence>
<gene>
    <name evidence="2" type="ORF">GTQ34_10885</name>
</gene>
<name>A0A964WXU4_9FLAO</name>
<dbReference type="InterPro" id="IPR025495">
    <property type="entry name" value="DUF4386"/>
</dbReference>
<protein>
    <submittedName>
        <fullName evidence="2">DUF4386 family protein</fullName>
    </submittedName>
</protein>
<accession>A0A964WXU4</accession>
<dbReference type="RefSeq" id="WP_166523845.1">
    <property type="nucleotide sequence ID" value="NZ_JAAABI010000003.1"/>
</dbReference>
<keyword evidence="1" id="KW-0812">Transmembrane</keyword>
<dbReference type="Pfam" id="PF14329">
    <property type="entry name" value="DUF4386"/>
    <property type="match status" value="1"/>
</dbReference>
<feature type="transmembrane region" description="Helical" evidence="1">
    <location>
        <begin position="173"/>
        <end position="191"/>
    </location>
</feature>
<evidence type="ECO:0000313" key="3">
    <source>
        <dbReference type="Proteomes" id="UP000667650"/>
    </source>
</evidence>
<keyword evidence="1" id="KW-1133">Transmembrane helix</keyword>
<comment type="caution">
    <text evidence="2">The sequence shown here is derived from an EMBL/GenBank/DDBJ whole genome shotgun (WGS) entry which is preliminary data.</text>
</comment>
<feature type="transmembrane region" description="Helical" evidence="1">
    <location>
        <begin position="12"/>
        <end position="32"/>
    </location>
</feature>